<proteinExistence type="predicted"/>
<evidence type="ECO:0000313" key="2">
    <source>
        <dbReference type="Proteomes" id="UP000233551"/>
    </source>
</evidence>
<comment type="caution">
    <text evidence="1">The sequence shown here is derived from an EMBL/GenBank/DDBJ whole genome shotgun (WGS) entry which is preliminary data.</text>
</comment>
<protein>
    <submittedName>
        <fullName evidence="1">Uncharacterized protein</fullName>
    </submittedName>
</protein>
<accession>A0A2I0JCB8</accession>
<name>A0A2I0JCB8_PUNGR</name>
<evidence type="ECO:0000313" key="1">
    <source>
        <dbReference type="EMBL" id="PKI53875.1"/>
    </source>
</evidence>
<dbReference type="EMBL" id="PGOL01001824">
    <property type="protein sequence ID" value="PKI53875.1"/>
    <property type="molecule type" value="Genomic_DNA"/>
</dbReference>
<dbReference type="Proteomes" id="UP000233551">
    <property type="component" value="Unassembled WGS sequence"/>
</dbReference>
<dbReference type="AlphaFoldDB" id="A0A2I0JCB8"/>
<gene>
    <name evidence="1" type="ORF">CRG98_025733</name>
</gene>
<organism evidence="1 2">
    <name type="scientific">Punica granatum</name>
    <name type="common">Pomegranate</name>
    <dbReference type="NCBI Taxonomy" id="22663"/>
    <lineage>
        <taxon>Eukaryota</taxon>
        <taxon>Viridiplantae</taxon>
        <taxon>Streptophyta</taxon>
        <taxon>Embryophyta</taxon>
        <taxon>Tracheophyta</taxon>
        <taxon>Spermatophyta</taxon>
        <taxon>Magnoliopsida</taxon>
        <taxon>eudicotyledons</taxon>
        <taxon>Gunneridae</taxon>
        <taxon>Pentapetalae</taxon>
        <taxon>rosids</taxon>
        <taxon>malvids</taxon>
        <taxon>Myrtales</taxon>
        <taxon>Lythraceae</taxon>
        <taxon>Punica</taxon>
    </lineage>
</organism>
<keyword evidence="2" id="KW-1185">Reference proteome</keyword>
<reference evidence="1 2" key="1">
    <citation type="submission" date="2017-11" db="EMBL/GenBank/DDBJ databases">
        <title>De-novo sequencing of pomegranate (Punica granatum L.) genome.</title>
        <authorList>
            <person name="Akparov Z."/>
            <person name="Amiraslanov A."/>
            <person name="Hajiyeva S."/>
            <person name="Abbasov M."/>
            <person name="Kaur K."/>
            <person name="Hamwieh A."/>
            <person name="Solovyev V."/>
            <person name="Salamov A."/>
            <person name="Braich B."/>
            <person name="Kosarev P."/>
            <person name="Mahmoud A."/>
            <person name="Hajiyev E."/>
            <person name="Babayeva S."/>
            <person name="Izzatullayeva V."/>
            <person name="Mammadov A."/>
            <person name="Mammadov A."/>
            <person name="Sharifova S."/>
            <person name="Ojaghi J."/>
            <person name="Eynullazada K."/>
            <person name="Bayramov B."/>
            <person name="Abdulazimova A."/>
            <person name="Shahmuradov I."/>
        </authorList>
    </citation>
    <scope>NUCLEOTIDE SEQUENCE [LARGE SCALE GENOMIC DNA]</scope>
    <source>
        <strain evidence="2">cv. AG2017</strain>
        <tissue evidence="1">Leaf</tissue>
    </source>
</reference>
<sequence>MKIELALKKSCKIIAEPCPNYKKNMGLDSKFYCNKYKSKLNYKTISGGISRPVSLSTWSQKRDWRNWRRRAEGDGSLQRDVSLVALLLLLHSNSLSTLEGARPRRASVHGSLDTHCKPVTLACMILLNYFPGFREPWRCRSI</sequence>